<feature type="region of interest" description="Disordered" evidence="1">
    <location>
        <begin position="140"/>
        <end position="202"/>
    </location>
</feature>
<dbReference type="PANTHER" id="PTHR33627:SF1">
    <property type="entry name" value="TRANSPOSASE"/>
    <property type="match status" value="1"/>
</dbReference>
<dbReference type="PANTHER" id="PTHR33627">
    <property type="entry name" value="TRANSPOSASE"/>
    <property type="match status" value="1"/>
</dbReference>
<dbReference type="SUPFAM" id="SSF53098">
    <property type="entry name" value="Ribonuclease H-like"/>
    <property type="match status" value="1"/>
</dbReference>
<dbReference type="InterPro" id="IPR012337">
    <property type="entry name" value="RNaseH-like_sf"/>
</dbReference>
<evidence type="ECO:0008006" key="4">
    <source>
        <dbReference type="Google" id="ProtNLM"/>
    </source>
</evidence>
<reference evidence="2 3" key="1">
    <citation type="submission" date="2021-07" db="EMBL/GenBank/DDBJ databases">
        <title>Sequencing Streptomyces halstedii LGO-A4 genome an citrus endophytic actinomycete.</title>
        <authorList>
            <person name="Samborskyy M."/>
            <person name="Scott N."/>
            <person name="Deglau R."/>
            <person name="Dickens S."/>
            <person name="Oliveira L.G."/>
        </authorList>
    </citation>
    <scope>NUCLEOTIDE SEQUENCE [LARGE SCALE GENOMIC DNA]</scope>
    <source>
        <strain evidence="2 3">LGO-A4</strain>
    </source>
</reference>
<gene>
    <name evidence="2" type="ORF">STHAL_25550</name>
</gene>
<organism evidence="2 3">
    <name type="scientific">Streptomyces halstedii</name>
    <dbReference type="NCBI Taxonomy" id="1944"/>
    <lineage>
        <taxon>Bacteria</taxon>
        <taxon>Bacillati</taxon>
        <taxon>Actinomycetota</taxon>
        <taxon>Actinomycetes</taxon>
        <taxon>Kitasatosporales</taxon>
        <taxon>Streptomycetaceae</taxon>
        <taxon>Streptomyces</taxon>
    </lineage>
</organism>
<evidence type="ECO:0000313" key="3">
    <source>
        <dbReference type="Proteomes" id="UP000735541"/>
    </source>
</evidence>
<dbReference type="InterPro" id="IPR039365">
    <property type="entry name" value="IS701-like"/>
</dbReference>
<proteinExistence type="predicted"/>
<evidence type="ECO:0000313" key="2">
    <source>
        <dbReference type="EMBL" id="MBV7672813.1"/>
    </source>
</evidence>
<protein>
    <recommendedName>
        <fullName evidence="4">Transposase</fullName>
    </recommendedName>
</protein>
<keyword evidence="3" id="KW-1185">Reference proteome</keyword>
<name>A0ABS6TX13_STRHA</name>
<evidence type="ECO:0000256" key="1">
    <source>
        <dbReference type="SAM" id="MobiDB-lite"/>
    </source>
</evidence>
<comment type="caution">
    <text evidence="2">The sequence shown here is derived from an EMBL/GenBank/DDBJ whole genome shotgun (WGS) entry which is preliminary data.</text>
</comment>
<sequence>MFDQAVARIAERFGRVEPGASARAYVLGLLSNIKRGNCWQLAERAVHIGTDEHRHLLIRRSRTTGELAFYLCWSPTALPLSELVHVAGARWSDEECFKAAKSQVGLDHYQVRNWTSWHRHITLAMLALAFLTALAVSAAPDRHHPGPQQRPDLLDRPGDPPPTRRRVQPTDRDRSVCQRSGLSRIRRSGPCSGPRTWAGRRSSPVHAILAPCS</sequence>
<dbReference type="RefSeq" id="WP_372454097.1">
    <property type="nucleotide sequence ID" value="NZ_JAHUVW010000001.1"/>
</dbReference>
<dbReference type="EMBL" id="JAHUVW010000001">
    <property type="protein sequence ID" value="MBV7672813.1"/>
    <property type="molecule type" value="Genomic_DNA"/>
</dbReference>
<accession>A0ABS6TX13</accession>
<dbReference type="Proteomes" id="UP000735541">
    <property type="component" value="Unassembled WGS sequence"/>
</dbReference>